<dbReference type="Pfam" id="PF22513">
    <property type="entry name" value="FitA-like_RHH"/>
    <property type="match status" value="1"/>
</dbReference>
<dbReference type="AlphaFoldDB" id="A0A2S8BKU2"/>
<comment type="caution">
    <text evidence="2">The sequence shown here is derived from an EMBL/GenBank/DDBJ whole genome shotgun (WGS) entry which is preliminary data.</text>
</comment>
<dbReference type="SUPFAM" id="SSF47598">
    <property type="entry name" value="Ribbon-helix-helix"/>
    <property type="match status" value="1"/>
</dbReference>
<dbReference type="Gene3D" id="1.10.1220.10">
    <property type="entry name" value="Met repressor-like"/>
    <property type="match status" value="1"/>
</dbReference>
<accession>A0A2S8BKU2</accession>
<dbReference type="InterPro" id="IPR010985">
    <property type="entry name" value="Ribbon_hlx_hlx"/>
</dbReference>
<dbReference type="Proteomes" id="UP000238296">
    <property type="component" value="Unassembled WGS sequence"/>
</dbReference>
<organism evidence="2 3">
    <name type="scientific">Mycobacterium talmoniae</name>
    <dbReference type="NCBI Taxonomy" id="1858794"/>
    <lineage>
        <taxon>Bacteria</taxon>
        <taxon>Bacillati</taxon>
        <taxon>Actinomycetota</taxon>
        <taxon>Actinomycetes</taxon>
        <taxon>Mycobacteriales</taxon>
        <taxon>Mycobacteriaceae</taxon>
        <taxon>Mycobacterium</taxon>
    </lineage>
</organism>
<protein>
    <recommendedName>
        <fullName evidence="1">Antitoxin FitA-like ribbon-helix-helix domain-containing protein</fullName>
    </recommendedName>
</protein>
<evidence type="ECO:0000313" key="2">
    <source>
        <dbReference type="EMBL" id="PQM47290.1"/>
    </source>
</evidence>
<gene>
    <name evidence="2" type="ORF">C1Y40_02524</name>
</gene>
<evidence type="ECO:0000313" key="3">
    <source>
        <dbReference type="Proteomes" id="UP000238296"/>
    </source>
</evidence>
<dbReference type="InterPro" id="IPR053853">
    <property type="entry name" value="FitA-like_RHH"/>
</dbReference>
<reference evidence="2 3" key="1">
    <citation type="journal article" date="2017" name="Int. J. Syst. Evol. Microbiol.">
        <title>Mycobacterium talmoniae sp. nov., a slowly growing mycobacterium isolated from human respiratory samples.</title>
        <authorList>
            <person name="Davidson R.M."/>
            <person name="DeGroote M.A."/>
            <person name="Marola J.L."/>
            <person name="Buss S."/>
            <person name="Jones V."/>
            <person name="McNeil M.R."/>
            <person name="Freifeld A.G."/>
            <person name="Elaine Epperson L."/>
            <person name="Hasan N.A."/>
            <person name="Jackson M."/>
            <person name="Iwen P.C."/>
            <person name="Salfinger M."/>
            <person name="Strong M."/>
        </authorList>
    </citation>
    <scope>NUCLEOTIDE SEQUENCE [LARGE SCALE GENOMIC DNA]</scope>
    <source>
        <strain evidence="2 3">ATCC BAA-2683</strain>
    </source>
</reference>
<dbReference type="GO" id="GO:0006355">
    <property type="term" value="P:regulation of DNA-templated transcription"/>
    <property type="evidence" value="ECO:0007669"/>
    <property type="project" value="InterPro"/>
</dbReference>
<name>A0A2S8BKU2_9MYCO</name>
<feature type="domain" description="Antitoxin FitA-like ribbon-helix-helix" evidence="1">
    <location>
        <begin position="5"/>
        <end position="42"/>
    </location>
</feature>
<evidence type="ECO:0000259" key="1">
    <source>
        <dbReference type="Pfam" id="PF22513"/>
    </source>
</evidence>
<dbReference type="InterPro" id="IPR013321">
    <property type="entry name" value="Arc_rbn_hlx_hlx"/>
</dbReference>
<dbReference type="EMBL" id="PPEA01000359">
    <property type="protein sequence ID" value="PQM47290.1"/>
    <property type="molecule type" value="Genomic_DNA"/>
</dbReference>
<proteinExistence type="predicted"/>
<sequence>MEPEQILIRNLPAGTKAALRVRAEQHHRSVEAEARAILSDALERPAVTIVDMLCSDEGSEIEFEPERLNLAGRTPDL</sequence>